<dbReference type="InterPro" id="IPR043128">
    <property type="entry name" value="Rev_trsase/Diguanyl_cyclase"/>
</dbReference>
<evidence type="ECO:0000313" key="2">
    <source>
        <dbReference type="EMBL" id="CAF4194246.1"/>
    </source>
</evidence>
<dbReference type="InterPro" id="IPR021109">
    <property type="entry name" value="Peptidase_aspartic_dom_sf"/>
</dbReference>
<organism evidence="2 3">
    <name type="scientific">Adineta steineri</name>
    <dbReference type="NCBI Taxonomy" id="433720"/>
    <lineage>
        <taxon>Eukaryota</taxon>
        <taxon>Metazoa</taxon>
        <taxon>Spiralia</taxon>
        <taxon>Gnathifera</taxon>
        <taxon>Rotifera</taxon>
        <taxon>Eurotatoria</taxon>
        <taxon>Bdelloidea</taxon>
        <taxon>Adinetida</taxon>
        <taxon>Adinetidae</taxon>
        <taxon>Adineta</taxon>
    </lineage>
</organism>
<name>A0A820B218_9BILA</name>
<dbReference type="InterPro" id="IPR043502">
    <property type="entry name" value="DNA/RNA_pol_sf"/>
</dbReference>
<protein>
    <recommendedName>
        <fullName evidence="1">Reverse transcriptase domain-containing protein</fullName>
    </recommendedName>
</protein>
<dbReference type="InterPro" id="IPR000477">
    <property type="entry name" value="RT_dom"/>
</dbReference>
<dbReference type="InterPro" id="IPR053134">
    <property type="entry name" value="RNA-dir_DNA_polymerase"/>
</dbReference>
<proteinExistence type="predicted"/>
<dbReference type="Gene3D" id="3.30.70.270">
    <property type="match status" value="1"/>
</dbReference>
<dbReference type="Gene3D" id="2.40.70.10">
    <property type="entry name" value="Acid Proteases"/>
    <property type="match status" value="1"/>
</dbReference>
<dbReference type="PANTHER" id="PTHR24559:SF442">
    <property type="entry name" value="RNA-DIRECTED DNA POLYMERASE HOMOLOG"/>
    <property type="match status" value="1"/>
</dbReference>
<evidence type="ECO:0000259" key="1">
    <source>
        <dbReference type="Pfam" id="PF00078"/>
    </source>
</evidence>
<sequence length="344" mass="39721">MGGTTLIWWESKLQEDLQTKGHMQQAIMDWQNLQQKKGDETKITAMGHKGNLSEASTSSFNHSSNFDINHNVKERDELFHISIIAKHTKIDTLFDSGSQVNLISEKVVKKLGLETKPHPKPYPLGWVVENSQLQVTQQCNLKFLITSKFIDEVELDVIPLDICGCDPKNKDELVELINNYSEVFQTPKGLPPKREIAHEIYLQQEAPLPNISMYRLLVIENEEIKKQVQELLENGFIRPSSSPCGSWRMCVDFQALNKITLDLQSGYHQVRIAEGDIWKTIFKTKQGLFEWLVMPFGLYNAPATFMRVMNDIFRPFLDDFIIVYLDDIVVFSKTWEEHVKHVKQ</sequence>
<comment type="caution">
    <text evidence="2">The sequence shown here is derived from an EMBL/GenBank/DDBJ whole genome shotgun (WGS) entry which is preliminary data.</text>
</comment>
<feature type="non-terminal residue" evidence="2">
    <location>
        <position position="1"/>
    </location>
</feature>
<dbReference type="Pfam" id="PF00078">
    <property type="entry name" value="RVT_1"/>
    <property type="match status" value="1"/>
</dbReference>
<dbReference type="Gene3D" id="3.10.10.10">
    <property type="entry name" value="HIV Type 1 Reverse Transcriptase, subunit A, domain 1"/>
    <property type="match status" value="2"/>
</dbReference>
<gene>
    <name evidence="2" type="ORF">OKA104_LOCUS40609</name>
</gene>
<dbReference type="EMBL" id="CAJOAY010008876">
    <property type="protein sequence ID" value="CAF4194246.1"/>
    <property type="molecule type" value="Genomic_DNA"/>
</dbReference>
<reference evidence="2" key="1">
    <citation type="submission" date="2021-02" db="EMBL/GenBank/DDBJ databases">
        <authorList>
            <person name="Nowell W R."/>
        </authorList>
    </citation>
    <scope>NUCLEOTIDE SEQUENCE</scope>
</reference>
<feature type="domain" description="Reverse transcriptase" evidence="1">
    <location>
        <begin position="259"/>
        <end position="343"/>
    </location>
</feature>
<dbReference type="CDD" id="cd00303">
    <property type="entry name" value="retropepsin_like"/>
    <property type="match status" value="1"/>
</dbReference>
<dbReference type="AlphaFoldDB" id="A0A820B218"/>
<accession>A0A820B218</accession>
<evidence type="ECO:0000313" key="3">
    <source>
        <dbReference type="Proteomes" id="UP000663881"/>
    </source>
</evidence>
<dbReference type="Proteomes" id="UP000663881">
    <property type="component" value="Unassembled WGS sequence"/>
</dbReference>
<dbReference type="SUPFAM" id="SSF56672">
    <property type="entry name" value="DNA/RNA polymerases"/>
    <property type="match status" value="1"/>
</dbReference>
<dbReference type="PANTHER" id="PTHR24559">
    <property type="entry name" value="TRANSPOSON TY3-I GAG-POL POLYPROTEIN"/>
    <property type="match status" value="1"/>
</dbReference>
<dbReference type="CDD" id="cd01647">
    <property type="entry name" value="RT_LTR"/>
    <property type="match status" value="1"/>
</dbReference>